<keyword evidence="2" id="KW-0812">Transmembrane</keyword>
<keyword evidence="4" id="KW-1185">Reference proteome</keyword>
<dbReference type="EMBL" id="CAJHJT010000001">
    <property type="protein sequence ID" value="CAD6993848.1"/>
    <property type="molecule type" value="Genomic_DNA"/>
</dbReference>
<protein>
    <submittedName>
        <fullName evidence="3">(Mediterranean fruit fly) hypothetical protein</fullName>
    </submittedName>
</protein>
<dbReference type="OrthoDB" id="6250964at2759"/>
<gene>
    <name evidence="3" type="ORF">CCAP1982_LOCUS2644</name>
</gene>
<keyword evidence="2" id="KW-1133">Transmembrane helix</keyword>
<evidence type="ECO:0000256" key="1">
    <source>
        <dbReference type="SAM" id="MobiDB-lite"/>
    </source>
</evidence>
<reference evidence="3" key="1">
    <citation type="submission" date="2020-11" db="EMBL/GenBank/DDBJ databases">
        <authorList>
            <person name="Whitehead M."/>
        </authorList>
    </citation>
    <scope>NUCLEOTIDE SEQUENCE</scope>
    <source>
        <strain evidence="3">EGII</strain>
    </source>
</reference>
<evidence type="ECO:0000313" key="4">
    <source>
        <dbReference type="Proteomes" id="UP000606786"/>
    </source>
</evidence>
<feature type="transmembrane region" description="Helical" evidence="2">
    <location>
        <begin position="62"/>
        <end position="88"/>
    </location>
</feature>
<dbReference type="AlphaFoldDB" id="A0A811U663"/>
<sequence length="189" mass="20391">MFLRLNSDSNESILSEDPTPAETTHHSSGGLSASASGSNGVVGVGAGASIDAHGHEKQQSTLLILAAVVAIGAVIVTSIIVAGIVVVCRHRPRPPEPQDVRKSMRTTKTGATVRMSDLKCFPLNFIPSNTHIFMGISAFIENLEVINAEKIKEEFKRKHSTLITPLRLHGLGLILCDAHKRRESRKFAH</sequence>
<proteinExistence type="predicted"/>
<comment type="caution">
    <text evidence="3">The sequence shown here is derived from an EMBL/GenBank/DDBJ whole genome shotgun (WGS) entry which is preliminary data.</text>
</comment>
<keyword evidence="2" id="KW-0472">Membrane</keyword>
<accession>A0A811U663</accession>
<evidence type="ECO:0000256" key="2">
    <source>
        <dbReference type="SAM" id="Phobius"/>
    </source>
</evidence>
<name>A0A811U663_CERCA</name>
<evidence type="ECO:0000313" key="3">
    <source>
        <dbReference type="EMBL" id="CAD6993848.1"/>
    </source>
</evidence>
<feature type="region of interest" description="Disordered" evidence="1">
    <location>
        <begin position="1"/>
        <end position="35"/>
    </location>
</feature>
<dbReference type="Proteomes" id="UP000606786">
    <property type="component" value="Unassembled WGS sequence"/>
</dbReference>
<organism evidence="3 4">
    <name type="scientific">Ceratitis capitata</name>
    <name type="common">Mediterranean fruit fly</name>
    <name type="synonym">Tephritis capitata</name>
    <dbReference type="NCBI Taxonomy" id="7213"/>
    <lineage>
        <taxon>Eukaryota</taxon>
        <taxon>Metazoa</taxon>
        <taxon>Ecdysozoa</taxon>
        <taxon>Arthropoda</taxon>
        <taxon>Hexapoda</taxon>
        <taxon>Insecta</taxon>
        <taxon>Pterygota</taxon>
        <taxon>Neoptera</taxon>
        <taxon>Endopterygota</taxon>
        <taxon>Diptera</taxon>
        <taxon>Brachycera</taxon>
        <taxon>Muscomorpha</taxon>
        <taxon>Tephritoidea</taxon>
        <taxon>Tephritidae</taxon>
        <taxon>Ceratitis</taxon>
        <taxon>Ceratitis</taxon>
    </lineage>
</organism>
<feature type="compositionally biased region" description="Polar residues" evidence="1">
    <location>
        <begin position="1"/>
        <end position="13"/>
    </location>
</feature>